<evidence type="ECO:0000256" key="2">
    <source>
        <dbReference type="ARBA" id="ARBA00023150"/>
    </source>
</evidence>
<dbReference type="Gene3D" id="3.10.20.10">
    <property type="match status" value="1"/>
</dbReference>
<feature type="binding site" evidence="3">
    <location>
        <begin position="257"/>
        <end position="262"/>
    </location>
    <ligand>
        <name>Mo-bis(molybdopterin guanine dinucleotide)</name>
        <dbReference type="ChEBI" id="CHEBI:60539"/>
    </ligand>
</feature>
<comment type="function">
    <text evidence="3">Required for formate dehydrogenase (FDH) activity. Acts as a sulfur carrier protein that transfers sulfur from IscS to the molybdenum cofactor prior to its insertion into FDH.</text>
</comment>
<dbReference type="InterPro" id="IPR016193">
    <property type="entry name" value="Cytidine_deaminase-like"/>
</dbReference>
<dbReference type="HAMAP" id="MF_00187">
    <property type="entry name" value="FdhD"/>
    <property type="match status" value="1"/>
</dbReference>
<dbReference type="PIRSF" id="PIRSF015626">
    <property type="entry name" value="FdhD"/>
    <property type="match status" value="1"/>
</dbReference>
<name>A0ABX1N7H5_9RHOO</name>
<dbReference type="Gene3D" id="3.40.140.10">
    <property type="entry name" value="Cytidine Deaminase, domain 2"/>
    <property type="match status" value="1"/>
</dbReference>
<proteinExistence type="inferred from homology"/>
<dbReference type="RefSeq" id="WP_169200417.1">
    <property type="nucleotide sequence ID" value="NZ_WTVH02000009.1"/>
</dbReference>
<keyword evidence="2 3" id="KW-0501">Molybdenum cofactor biosynthesis</keyword>
<comment type="subcellular location">
    <subcellularLocation>
        <location evidence="3">Cytoplasm</location>
    </subcellularLocation>
</comment>
<feature type="active site" description="Cysteine persulfide intermediate" evidence="3">
    <location>
        <position position="116"/>
    </location>
</feature>
<evidence type="ECO:0000256" key="1">
    <source>
        <dbReference type="ARBA" id="ARBA00022490"/>
    </source>
</evidence>
<comment type="similarity">
    <text evidence="3">Belongs to the FdhD family.</text>
</comment>
<dbReference type="Pfam" id="PF02634">
    <property type="entry name" value="FdhD-NarQ"/>
    <property type="match status" value="1"/>
</dbReference>
<reference evidence="4" key="1">
    <citation type="submission" date="2019-12" db="EMBL/GenBank/DDBJ databases">
        <title>Comparative genomics gives insights into the taxonomy of the Azoarcus-Aromatoleum group and reveals separate origins of nif in the plant-associated Azoarcus and non-plant-associated Aromatoleum sub-groups.</title>
        <authorList>
            <person name="Lafos M."/>
            <person name="Maluk M."/>
            <person name="Batista M."/>
            <person name="Junghare M."/>
            <person name="Carmona M."/>
            <person name="Faoro H."/>
            <person name="Cruz L.M."/>
            <person name="Battistoni F."/>
            <person name="De Souza E."/>
            <person name="Pedrosa F."/>
            <person name="Chen W.-M."/>
            <person name="Poole P.S."/>
            <person name="Dixon R.A."/>
            <person name="James E.K."/>
        </authorList>
    </citation>
    <scope>NUCLEOTIDE SEQUENCE</scope>
    <source>
        <strain evidence="4">U120</strain>
    </source>
</reference>
<dbReference type="PANTHER" id="PTHR30592:SF1">
    <property type="entry name" value="SULFUR CARRIER PROTEIN FDHD"/>
    <property type="match status" value="1"/>
</dbReference>
<dbReference type="EMBL" id="WTVH01000053">
    <property type="protein sequence ID" value="NMF95218.1"/>
    <property type="molecule type" value="Genomic_DNA"/>
</dbReference>
<accession>A0ABX1N7H5</accession>
<evidence type="ECO:0000313" key="5">
    <source>
        <dbReference type="Proteomes" id="UP000601990"/>
    </source>
</evidence>
<dbReference type="PANTHER" id="PTHR30592">
    <property type="entry name" value="FORMATE DEHYDROGENASE"/>
    <property type="match status" value="1"/>
</dbReference>
<dbReference type="InterPro" id="IPR003786">
    <property type="entry name" value="FdhD"/>
</dbReference>
<evidence type="ECO:0000256" key="3">
    <source>
        <dbReference type="HAMAP-Rule" id="MF_00187"/>
    </source>
</evidence>
<evidence type="ECO:0000313" key="4">
    <source>
        <dbReference type="EMBL" id="NMF95218.1"/>
    </source>
</evidence>
<keyword evidence="1 3" id="KW-0963">Cytoplasm</keyword>
<dbReference type="NCBIfam" id="TIGR00129">
    <property type="entry name" value="fdhD_narQ"/>
    <property type="match status" value="1"/>
</dbReference>
<dbReference type="Proteomes" id="UP000601990">
    <property type="component" value="Unassembled WGS sequence"/>
</dbReference>
<sequence length="273" mass="29030">MRHDSDSIADSHGRVGVERWIDGDATREEDLVAEEVPAALVYNGFSHAVMMTTPQDLEDFALGFSLSEGIINEARELYDIEVVDHPLGSEVQMRIAGERFAGLRQRRRAMAGRTGCGLCGVESLEQIAGRPLGTVDAGRGALQARALSRAQAELHARQHLFHLTGAVHAAAWCGLDGAVEFVREDVGRHNALDKLIGAVAASGSAFGDGFVLMTSRASYEIVQKAAAVGIAVVAAVSAPTGMAVRLAEAAGVTLIGFARGERHSVYSHPQRIH</sequence>
<organism evidence="4 5">
    <name type="scientific">Aromatoleum buckelii</name>
    <dbReference type="NCBI Taxonomy" id="200254"/>
    <lineage>
        <taxon>Bacteria</taxon>
        <taxon>Pseudomonadati</taxon>
        <taxon>Pseudomonadota</taxon>
        <taxon>Betaproteobacteria</taxon>
        <taxon>Rhodocyclales</taxon>
        <taxon>Rhodocyclaceae</taxon>
        <taxon>Aromatoleum</taxon>
    </lineage>
</organism>
<protein>
    <recommendedName>
        <fullName evidence="3">Sulfur carrier protein FdhD</fullName>
    </recommendedName>
</protein>
<gene>
    <name evidence="3 4" type="primary">fdhD</name>
    <name evidence="4" type="ORF">GO608_18070</name>
</gene>
<keyword evidence="5" id="KW-1185">Reference proteome</keyword>
<dbReference type="SUPFAM" id="SSF53927">
    <property type="entry name" value="Cytidine deaminase-like"/>
    <property type="match status" value="1"/>
</dbReference>
<comment type="caution">
    <text evidence="4">The sequence shown here is derived from an EMBL/GenBank/DDBJ whole genome shotgun (WGS) entry which is preliminary data.</text>
</comment>